<reference evidence="2" key="1">
    <citation type="journal article" date="2015" name="Nature">
        <title>Complex archaea that bridge the gap between prokaryotes and eukaryotes.</title>
        <authorList>
            <person name="Spang A."/>
            <person name="Saw J.H."/>
            <person name="Jorgensen S.L."/>
            <person name="Zaremba-Niedzwiedzka K."/>
            <person name="Martijn J."/>
            <person name="Lind A.E."/>
            <person name="van Eijk R."/>
            <person name="Schleper C."/>
            <person name="Guy L."/>
            <person name="Ettema T.J."/>
        </authorList>
    </citation>
    <scope>NUCLEOTIDE SEQUENCE</scope>
</reference>
<feature type="compositionally biased region" description="Basic and acidic residues" evidence="1">
    <location>
        <begin position="139"/>
        <end position="151"/>
    </location>
</feature>
<dbReference type="AlphaFoldDB" id="A0A0F9QV98"/>
<proteinExistence type="predicted"/>
<sequence length="163" mass="18617">MRPRIYSQQIESETRFTNIGQISSDVKFWSVTNPTRQRLMYSFTGKFGDGQENLLLPGTRIPFNTGVNNFFVRLEDAGMGFASVIVEVWTWEEYSKVTAADTPYVPTGGVRSKREPGSERRGVGPQKTLPATEQQAGARETRGRSERNRDLRNRRRNRVEAKE</sequence>
<protein>
    <submittedName>
        <fullName evidence="2">Uncharacterized protein</fullName>
    </submittedName>
</protein>
<name>A0A0F9QV98_9ZZZZ</name>
<accession>A0A0F9QV98</accession>
<evidence type="ECO:0000313" key="2">
    <source>
        <dbReference type="EMBL" id="KKN09143.1"/>
    </source>
</evidence>
<dbReference type="EMBL" id="LAZR01004380">
    <property type="protein sequence ID" value="KKN09143.1"/>
    <property type="molecule type" value="Genomic_DNA"/>
</dbReference>
<gene>
    <name evidence="2" type="ORF">LCGC14_1049560</name>
</gene>
<comment type="caution">
    <text evidence="2">The sequence shown here is derived from an EMBL/GenBank/DDBJ whole genome shotgun (WGS) entry which is preliminary data.</text>
</comment>
<evidence type="ECO:0000256" key="1">
    <source>
        <dbReference type="SAM" id="MobiDB-lite"/>
    </source>
</evidence>
<organism evidence="2">
    <name type="scientific">marine sediment metagenome</name>
    <dbReference type="NCBI Taxonomy" id="412755"/>
    <lineage>
        <taxon>unclassified sequences</taxon>
        <taxon>metagenomes</taxon>
        <taxon>ecological metagenomes</taxon>
    </lineage>
</organism>
<feature type="region of interest" description="Disordered" evidence="1">
    <location>
        <begin position="101"/>
        <end position="163"/>
    </location>
</feature>
<feature type="compositionally biased region" description="Basic and acidic residues" evidence="1">
    <location>
        <begin position="112"/>
        <end position="122"/>
    </location>
</feature>